<dbReference type="Pfam" id="PF13737">
    <property type="entry name" value="DDE_Tnp_1_5"/>
    <property type="match status" value="1"/>
</dbReference>
<dbReference type="AlphaFoldDB" id="A0A1G9LJ83"/>
<name>A0A1G9LJ83_9RHOB</name>
<protein>
    <submittedName>
        <fullName evidence="2">Transposase DDE domain-containing protein</fullName>
    </submittedName>
</protein>
<evidence type="ECO:0000259" key="1">
    <source>
        <dbReference type="Pfam" id="PF13737"/>
    </source>
</evidence>
<proteinExistence type="predicted"/>
<reference evidence="3" key="1">
    <citation type="submission" date="2016-10" db="EMBL/GenBank/DDBJ databases">
        <authorList>
            <person name="Varghese N."/>
            <person name="Submissions S."/>
        </authorList>
    </citation>
    <scope>NUCLEOTIDE SEQUENCE [LARGE SCALE GENOMIC DNA]</scope>
    <source>
        <strain evidence="3">CGMCC 1.7655</strain>
    </source>
</reference>
<organism evidence="2 3">
    <name type="scientific">Paracoccus chinensis</name>
    <dbReference type="NCBI Taxonomy" id="525640"/>
    <lineage>
        <taxon>Bacteria</taxon>
        <taxon>Pseudomonadati</taxon>
        <taxon>Pseudomonadota</taxon>
        <taxon>Alphaproteobacteria</taxon>
        <taxon>Rhodobacterales</taxon>
        <taxon>Paracoccaceae</taxon>
        <taxon>Paracoccus</taxon>
    </lineage>
</organism>
<dbReference type="Proteomes" id="UP000199555">
    <property type="component" value="Unassembled WGS sequence"/>
</dbReference>
<dbReference type="STRING" id="525640.SAMN04487971_11517"/>
<dbReference type="EMBL" id="FNGE01000015">
    <property type="protein sequence ID" value="SDL62002.1"/>
    <property type="molecule type" value="Genomic_DNA"/>
</dbReference>
<dbReference type="InterPro" id="IPR025668">
    <property type="entry name" value="Tnp_DDE_dom"/>
</dbReference>
<evidence type="ECO:0000313" key="3">
    <source>
        <dbReference type="Proteomes" id="UP000199555"/>
    </source>
</evidence>
<sequence>MSRPTPSTYKTGNWPAHNEALNRRGSLTIWFDPEISWEAAPTGQRGRQPRYSDAVIQICLTMKVPFGMALRQTTGFVESPARG</sequence>
<keyword evidence="3" id="KW-1185">Reference proteome</keyword>
<feature type="domain" description="Transposase DDE" evidence="1">
    <location>
        <begin position="23"/>
        <end position="79"/>
    </location>
</feature>
<evidence type="ECO:0000313" key="2">
    <source>
        <dbReference type="EMBL" id="SDL62002.1"/>
    </source>
</evidence>
<gene>
    <name evidence="2" type="ORF">SAMN04487971_11517</name>
</gene>
<accession>A0A1G9LJ83</accession>